<evidence type="ECO:0000256" key="1">
    <source>
        <dbReference type="SAM" id="MobiDB-lite"/>
    </source>
</evidence>
<keyword evidence="3" id="KW-1185">Reference proteome</keyword>
<name>A0A423PF01_9GAMM</name>
<evidence type="ECO:0000313" key="2">
    <source>
        <dbReference type="EMBL" id="ROO24168.1"/>
    </source>
</evidence>
<dbReference type="AlphaFoldDB" id="A0A423PF01"/>
<feature type="region of interest" description="Disordered" evidence="1">
    <location>
        <begin position="112"/>
        <end position="134"/>
    </location>
</feature>
<accession>A0A423PF01</accession>
<comment type="caution">
    <text evidence="2">The sequence shown here is derived from an EMBL/GenBank/DDBJ whole genome shotgun (WGS) entry which is preliminary data.</text>
</comment>
<organism evidence="2 3">
    <name type="scientific">Salinisphaera japonica YTM-1</name>
    <dbReference type="NCBI Taxonomy" id="1209778"/>
    <lineage>
        <taxon>Bacteria</taxon>
        <taxon>Pseudomonadati</taxon>
        <taxon>Pseudomonadota</taxon>
        <taxon>Gammaproteobacteria</taxon>
        <taxon>Salinisphaerales</taxon>
        <taxon>Salinisphaeraceae</taxon>
        <taxon>Salinisphaera</taxon>
    </lineage>
</organism>
<sequence>MLLVLALLGIAPWIQALYASWVGVGMIALVHAEVEPETPQRFTANLKRFLRSQVWPALHAQGSLEMVDERSPSLDGRGQNTMPATSSAGVSVRICSIPCSPARITWARSHSSSSAGSSMRCSTGSFPTPTRWSS</sequence>
<dbReference type="EMBL" id="AYKG01000068">
    <property type="protein sequence ID" value="ROO24168.1"/>
    <property type="molecule type" value="Genomic_DNA"/>
</dbReference>
<proteinExistence type="predicted"/>
<feature type="compositionally biased region" description="Low complexity" evidence="1">
    <location>
        <begin position="112"/>
        <end position="125"/>
    </location>
</feature>
<dbReference type="Proteomes" id="UP000285310">
    <property type="component" value="Unassembled WGS sequence"/>
</dbReference>
<reference evidence="2 3" key="1">
    <citation type="submission" date="2013-10" db="EMBL/GenBank/DDBJ databases">
        <title>Salinisphaera japonica YTM-1 Genome Sequencing.</title>
        <authorList>
            <person name="Lai Q."/>
            <person name="Li C."/>
            <person name="Shao Z."/>
        </authorList>
    </citation>
    <scope>NUCLEOTIDE SEQUENCE [LARGE SCALE GENOMIC DNA]</scope>
    <source>
        <strain evidence="2 3">YTM-1</strain>
    </source>
</reference>
<protein>
    <submittedName>
        <fullName evidence="2">Uncharacterized protein</fullName>
    </submittedName>
</protein>
<dbReference type="InParanoid" id="A0A423PF01"/>
<gene>
    <name evidence="2" type="ORF">SAJA_14860</name>
</gene>
<evidence type="ECO:0000313" key="3">
    <source>
        <dbReference type="Proteomes" id="UP000285310"/>
    </source>
</evidence>